<name>A0A5K7SAY6_9BACT</name>
<dbReference type="AlphaFoldDB" id="A0A5K7SAY6"/>
<sequence>MRNERHPGVGIGVVSRPRRNASQEDGLFSDGMADILI</sequence>
<dbReference type="EMBL" id="AP018694">
    <property type="protein sequence ID" value="BBE18741.1"/>
    <property type="molecule type" value="Genomic_DNA"/>
</dbReference>
<accession>A0A5K7SAY6</accession>
<evidence type="ECO:0000313" key="2">
    <source>
        <dbReference type="EMBL" id="BBE18741.1"/>
    </source>
</evidence>
<feature type="region of interest" description="Disordered" evidence="1">
    <location>
        <begin position="1"/>
        <end position="26"/>
    </location>
</feature>
<evidence type="ECO:0000313" key="3">
    <source>
        <dbReference type="Proteomes" id="UP001193389"/>
    </source>
</evidence>
<reference evidence="2" key="1">
    <citation type="journal article" date="2020" name="Int. J. Syst. Evol. Microbiol.">
        <title>Aquipluma nitroreducens gen. nov. sp. nov., a novel facultatively anaerobic bacterium isolated from a freshwater lake.</title>
        <authorList>
            <person name="Watanabe M."/>
            <person name="Kojima H."/>
            <person name="Fukui M."/>
        </authorList>
    </citation>
    <scope>NUCLEOTIDE SEQUENCE</scope>
    <source>
        <strain evidence="2">MeG22</strain>
    </source>
</reference>
<dbReference type="Proteomes" id="UP001193389">
    <property type="component" value="Chromosome"/>
</dbReference>
<gene>
    <name evidence="2" type="ORF">AQPE_2906</name>
</gene>
<proteinExistence type="predicted"/>
<protein>
    <submittedName>
        <fullName evidence="2">Uncharacterized protein</fullName>
    </submittedName>
</protein>
<dbReference type="KEGG" id="anf:AQPE_2906"/>
<organism evidence="2 3">
    <name type="scientific">Aquipluma nitroreducens</name>
    <dbReference type="NCBI Taxonomy" id="2010828"/>
    <lineage>
        <taxon>Bacteria</taxon>
        <taxon>Pseudomonadati</taxon>
        <taxon>Bacteroidota</taxon>
        <taxon>Bacteroidia</taxon>
        <taxon>Marinilabiliales</taxon>
        <taxon>Prolixibacteraceae</taxon>
        <taxon>Aquipluma</taxon>
    </lineage>
</organism>
<keyword evidence="3" id="KW-1185">Reference proteome</keyword>
<evidence type="ECO:0000256" key="1">
    <source>
        <dbReference type="SAM" id="MobiDB-lite"/>
    </source>
</evidence>